<evidence type="ECO:0000313" key="5">
    <source>
        <dbReference type="EMBL" id="RWU05690.1"/>
    </source>
</evidence>
<keyword evidence="6" id="KW-1185">Reference proteome</keyword>
<keyword evidence="1" id="KW-0472">Membrane</keyword>
<dbReference type="InterPro" id="IPR010827">
    <property type="entry name" value="BamA/TamA_POTRA"/>
</dbReference>
<keyword evidence="2" id="KW-0812">Transmembrane</keyword>
<evidence type="ECO:0000256" key="3">
    <source>
        <dbReference type="SAM" id="SignalP"/>
    </source>
</evidence>
<keyword evidence="1" id="KW-1134">Transmembrane beta strand</keyword>
<sequence length="578" mass="65176">MRMRCLVVWLLICFSVSSSAQQIYRVSVVLPDTAKAIAKKISYQKEVSDSLAVYREAEKVLSQLQFRGYLLAEISKLNFKGKEATISILPHQLYRWVSLSSGNLPSAAKQAAGFRERSFESAAFNADRLSHLFETLLTYYENNGYPFASVSLEQIHILNNSISASVHVKPQQRLFFDTIQVVGSGQIAQKYIQSYLNIKAGAPYVEKTVQAIENRLRELPFLTVVKPTEIRFSGEKAKVSIFVNKRDANQFDGVVGLQQNAATGKTQLVGNLRLHLQNAFKRGEQLNFNYQGLSQRSQLLDVKAIVPHVLNTDFGLSPSLYLYKQDSSFLNVDTKLGFNYLMKGNNTFQFFVENKSSRLSSVEAYQNATTLPPVLDANTIFYGLGLNMENLDYRYNPQKGYSLVLDVAVGSRKIKRNAAIPEQLYQGITLSSTSYRWFSHINYYIPLAKQLVFALANQTGIINSKQLLENEVFRLGGQRSLRGFNELSVLATQYTYGNAELRYLLEQNSFLFAFYNQGYLQYKASKQSYTDFPLGFGAGVNFETNLGILSISYALGKQRNNPLNLRNGKVHFGVTALF</sequence>
<evidence type="ECO:0000256" key="2">
    <source>
        <dbReference type="ARBA" id="ARBA00022692"/>
    </source>
</evidence>
<dbReference type="InterPro" id="IPR039910">
    <property type="entry name" value="D15-like"/>
</dbReference>
<dbReference type="OrthoDB" id="9811416at2"/>
<organism evidence="5 6">
    <name type="scientific">Pedobacter chitinilyticus</name>
    <dbReference type="NCBI Taxonomy" id="2233776"/>
    <lineage>
        <taxon>Bacteria</taxon>
        <taxon>Pseudomonadati</taxon>
        <taxon>Bacteroidota</taxon>
        <taxon>Sphingobacteriia</taxon>
        <taxon>Sphingobacteriales</taxon>
        <taxon>Sphingobacteriaceae</taxon>
        <taxon>Pedobacter</taxon>
    </lineage>
</organism>
<keyword evidence="3" id="KW-0732">Signal</keyword>
<name>A0A3S3PAW7_9SPHI</name>
<dbReference type="EMBL" id="SAYW01000005">
    <property type="protein sequence ID" value="RWU05690.1"/>
    <property type="molecule type" value="Genomic_DNA"/>
</dbReference>
<dbReference type="Pfam" id="PF07244">
    <property type="entry name" value="POTRA"/>
    <property type="match status" value="1"/>
</dbReference>
<dbReference type="Gene3D" id="3.10.20.310">
    <property type="entry name" value="membrane protein fhac"/>
    <property type="match status" value="1"/>
</dbReference>
<accession>A0A3S3PAW7</accession>
<gene>
    <name evidence="5" type="ORF">DPV69_16265</name>
</gene>
<dbReference type="PANTHER" id="PTHR12815:SF18">
    <property type="entry name" value="SORTING AND ASSEMBLY MACHINERY COMPONENT 50 HOMOLOG"/>
    <property type="match status" value="1"/>
</dbReference>
<dbReference type="Gene3D" id="2.40.160.50">
    <property type="entry name" value="membrane protein fhac: a member of the omp85/tpsb transporter family"/>
    <property type="match status" value="1"/>
</dbReference>
<reference evidence="5 6" key="1">
    <citation type="submission" date="2018-06" db="EMBL/GenBank/DDBJ databases">
        <title>Pedobacter endophyticus sp. nov., an endophytic bacterium isolated from a leaf of Triticum aestivum.</title>
        <authorList>
            <person name="Zhang L."/>
        </authorList>
    </citation>
    <scope>NUCLEOTIDE SEQUENCE [LARGE SCALE GENOMIC DNA]</scope>
    <source>
        <strain evidence="5 6">CM134L-2</strain>
    </source>
</reference>
<dbReference type="PANTHER" id="PTHR12815">
    <property type="entry name" value="SORTING AND ASSEMBLY MACHINERY SAMM50 PROTEIN FAMILY MEMBER"/>
    <property type="match status" value="1"/>
</dbReference>
<comment type="caution">
    <text evidence="5">The sequence shown here is derived from an EMBL/GenBank/DDBJ whole genome shotgun (WGS) entry which is preliminary data.</text>
</comment>
<feature type="domain" description="POTRA" evidence="4">
    <location>
        <begin position="179"/>
        <end position="244"/>
    </location>
</feature>
<dbReference type="AlphaFoldDB" id="A0A3S3PAW7"/>
<proteinExistence type="predicted"/>
<feature type="signal peptide" evidence="3">
    <location>
        <begin position="1"/>
        <end position="20"/>
    </location>
</feature>
<evidence type="ECO:0000259" key="4">
    <source>
        <dbReference type="Pfam" id="PF07244"/>
    </source>
</evidence>
<dbReference type="Proteomes" id="UP000284120">
    <property type="component" value="Unassembled WGS sequence"/>
</dbReference>
<protein>
    <recommendedName>
        <fullName evidence="4">POTRA domain-containing protein</fullName>
    </recommendedName>
</protein>
<feature type="chain" id="PRO_5018651045" description="POTRA domain-containing protein" evidence="3">
    <location>
        <begin position="21"/>
        <end position="578"/>
    </location>
</feature>
<evidence type="ECO:0000313" key="6">
    <source>
        <dbReference type="Proteomes" id="UP000284120"/>
    </source>
</evidence>
<evidence type="ECO:0000256" key="1">
    <source>
        <dbReference type="ARBA" id="ARBA00022452"/>
    </source>
</evidence>